<evidence type="ECO:0000313" key="1">
    <source>
        <dbReference type="EMBL" id="MBB5207986.1"/>
    </source>
</evidence>
<accession>A0A7W8D4W2</accession>
<gene>
    <name evidence="1" type="ORF">HNQ52_001515</name>
</gene>
<sequence>MKRRQFLGAGRVALVGAGIAALPLRHAAASEAAPRFRLLRRDGGRLRPLVDCGAQPACDAARLVVHLQPLQPAPGGATLARLRLSAMFDALGAPQSPFHMLHFSAADPAGTTRPYRFMAARESLRALQIEYSLHDDPADTCRSERCSLVAQPFAALEPGDYVLAGPARDRLAANATDGLLDDPARDFDYVAFRIAVAG</sequence>
<keyword evidence="2" id="KW-1185">Reference proteome</keyword>
<dbReference type="AlphaFoldDB" id="A0A7W8D4W2"/>
<evidence type="ECO:0000313" key="2">
    <source>
        <dbReference type="Proteomes" id="UP000521199"/>
    </source>
</evidence>
<reference evidence="1 2" key="1">
    <citation type="submission" date="2020-08" db="EMBL/GenBank/DDBJ databases">
        <title>Genomic Encyclopedia of Type Strains, Phase IV (KMG-IV): sequencing the most valuable type-strain genomes for metagenomic binning, comparative biology and taxonomic classification.</title>
        <authorList>
            <person name="Goeker M."/>
        </authorList>
    </citation>
    <scope>NUCLEOTIDE SEQUENCE [LARGE SCALE GENOMIC DNA]</scope>
    <source>
        <strain evidence="1 2">DSM 24163</strain>
    </source>
</reference>
<dbReference type="Proteomes" id="UP000521199">
    <property type="component" value="Unassembled WGS sequence"/>
</dbReference>
<organism evidence="1 2">
    <name type="scientific">Chiayiivirga flava</name>
    <dbReference type="NCBI Taxonomy" id="659595"/>
    <lineage>
        <taxon>Bacteria</taxon>
        <taxon>Pseudomonadati</taxon>
        <taxon>Pseudomonadota</taxon>
        <taxon>Gammaproteobacteria</taxon>
        <taxon>Lysobacterales</taxon>
        <taxon>Lysobacteraceae</taxon>
        <taxon>Chiayiivirga</taxon>
    </lineage>
</organism>
<proteinExistence type="predicted"/>
<comment type="caution">
    <text evidence="1">The sequence shown here is derived from an EMBL/GenBank/DDBJ whole genome shotgun (WGS) entry which is preliminary data.</text>
</comment>
<dbReference type="RefSeq" id="WP_183960494.1">
    <property type="nucleotide sequence ID" value="NZ_JACHHP010000002.1"/>
</dbReference>
<name>A0A7W8D4W2_9GAMM</name>
<protein>
    <submittedName>
        <fullName evidence="1">Uncharacterized protein</fullName>
    </submittedName>
</protein>
<dbReference type="EMBL" id="JACHHP010000002">
    <property type="protein sequence ID" value="MBB5207986.1"/>
    <property type="molecule type" value="Genomic_DNA"/>
</dbReference>